<evidence type="ECO:0000256" key="2">
    <source>
        <dbReference type="SAM" id="MobiDB-lite"/>
    </source>
</evidence>
<reference evidence="3" key="1">
    <citation type="submission" date="2021-03" db="EMBL/GenBank/DDBJ databases">
        <title>Proteiniclasticum marinus sp. nov., isolated from tidal flat sediment.</title>
        <authorList>
            <person name="Namirimu T."/>
            <person name="Yang J.-A."/>
            <person name="Yang S.-H."/>
            <person name="Kim Y.-J."/>
            <person name="Kwon K.K."/>
        </authorList>
    </citation>
    <scope>NUCLEOTIDE SEQUENCE</scope>
    <source>
        <strain evidence="3">SCR006</strain>
    </source>
</reference>
<evidence type="ECO:0000313" key="3">
    <source>
        <dbReference type="EMBL" id="MBO1263466.1"/>
    </source>
</evidence>
<name>A0A939H5F0_9CLOT</name>
<protein>
    <submittedName>
        <fullName evidence="3">Uncharacterized protein</fullName>
    </submittedName>
</protein>
<feature type="region of interest" description="Disordered" evidence="2">
    <location>
        <begin position="20"/>
        <end position="43"/>
    </location>
</feature>
<feature type="compositionally biased region" description="Polar residues" evidence="2">
    <location>
        <begin position="32"/>
        <end position="43"/>
    </location>
</feature>
<gene>
    <name evidence="3" type="ORF">J3A84_00235</name>
</gene>
<dbReference type="RefSeq" id="WP_207597989.1">
    <property type="nucleotide sequence ID" value="NZ_JAFNJU010000001.1"/>
</dbReference>
<sequence>MDFIVMLVIFGVISSLTRKSKKPQTKRPAVTNYPNKNLSSNPRSATVQTQVNEMKKPENLQDGLTSLFNMLAGEEVLKDRKTMDVERLKKLELEEAKKRSEQEAVEAFEKARRLESEAREKAYAEENDALKLEMLDDGVSEESGTASSVPLVISLSEAQKGFIWHEILDKPKALNHNRR</sequence>
<proteinExistence type="predicted"/>
<dbReference type="AlphaFoldDB" id="A0A939H5F0"/>
<comment type="caution">
    <text evidence="3">The sequence shown here is derived from an EMBL/GenBank/DDBJ whole genome shotgun (WGS) entry which is preliminary data.</text>
</comment>
<keyword evidence="4" id="KW-1185">Reference proteome</keyword>
<organism evidence="3 4">
    <name type="scientific">Proteiniclasticum aestuarii</name>
    <dbReference type="NCBI Taxonomy" id="2817862"/>
    <lineage>
        <taxon>Bacteria</taxon>
        <taxon>Bacillati</taxon>
        <taxon>Bacillota</taxon>
        <taxon>Clostridia</taxon>
        <taxon>Eubacteriales</taxon>
        <taxon>Clostridiaceae</taxon>
        <taxon>Proteiniclasticum</taxon>
    </lineage>
</organism>
<keyword evidence="1" id="KW-0175">Coiled coil</keyword>
<dbReference type="Proteomes" id="UP000664218">
    <property type="component" value="Unassembled WGS sequence"/>
</dbReference>
<evidence type="ECO:0000313" key="4">
    <source>
        <dbReference type="Proteomes" id="UP000664218"/>
    </source>
</evidence>
<dbReference type="EMBL" id="JAFNJU010000001">
    <property type="protein sequence ID" value="MBO1263466.1"/>
    <property type="molecule type" value="Genomic_DNA"/>
</dbReference>
<accession>A0A939H5F0</accession>
<evidence type="ECO:0000256" key="1">
    <source>
        <dbReference type="SAM" id="Coils"/>
    </source>
</evidence>
<feature type="coiled-coil region" evidence="1">
    <location>
        <begin position="83"/>
        <end position="117"/>
    </location>
</feature>